<dbReference type="GO" id="GO:0005886">
    <property type="term" value="C:plasma membrane"/>
    <property type="evidence" value="ECO:0007669"/>
    <property type="project" value="UniProtKB-SubCell"/>
</dbReference>
<dbReference type="Proteomes" id="UP000199394">
    <property type="component" value="Unassembled WGS sequence"/>
</dbReference>
<comment type="subcellular location">
    <subcellularLocation>
        <location evidence="1 6">Cell membrane</location>
        <topology evidence="1 6">Multi-pass membrane protein</topology>
    </subcellularLocation>
</comment>
<evidence type="ECO:0000313" key="9">
    <source>
        <dbReference type="Proteomes" id="UP000199394"/>
    </source>
</evidence>
<feature type="transmembrane region" description="Helical" evidence="6">
    <location>
        <begin position="64"/>
        <end position="87"/>
    </location>
</feature>
<accession>A0A1H3WQB6</accession>
<feature type="domain" description="ABC3 transporter permease C-terminal" evidence="7">
    <location>
        <begin position="70"/>
        <end position="187"/>
    </location>
</feature>
<feature type="transmembrane region" description="Helical" evidence="6">
    <location>
        <begin position="154"/>
        <end position="178"/>
    </location>
</feature>
<evidence type="ECO:0000256" key="1">
    <source>
        <dbReference type="ARBA" id="ARBA00004651"/>
    </source>
</evidence>
<proteinExistence type="inferred from homology"/>
<evidence type="ECO:0000256" key="6">
    <source>
        <dbReference type="PIRNR" id="PIRNR018968"/>
    </source>
</evidence>
<sequence length="696" mass="77435">MKKHNKGFPFFLKLAATNIKKHRQEYLPYLLTCVMTIMMFYTIVSLSQNDTLKNMSGGTSMMMILGFGNWVIAIFAVVFLFYTNSFLIKRRKKEFGLFNILGMEKKHIAGVLALETLITGGFSIVVGLVLGLLFNKLIFLLLLKIIHYDIQLGFQISPVALALTTLLFFGIFTLGLFYNLFQIRLANPVELLRGGKTGEREPKTKAVLAIAGFLCLGAGYAISLTVDKPLDALYLFLVAVILVIIGTYCLFTAGSIFILKQLRKNKRYYYQTSHFISVSGMIYRMKQNAIGLANICILSTMVLVVLSTTVSLYLGVDNIMMYLFPQDLYIRHYGDTFYEDPQTVSDNIEAIVSEQGLQIKDYHDCSEFTMGTVRQGDTFDYHPGNTWYVTTADVCMTQVMTAADYAALTGEAISITGNEVLAYGNLFDPGDTLTLFGTEYKVVKHLRDFPLKEAEYDTTFGLECLCLVVSDRAHMADIYEKQQTAYGTGASPLNYDITFDLTGTDAQKIACNAALNAPGALVADAAIHGGAPIVSSDQLSIPRESGSFDVRCRQDQYRTFYYAYGGMFFLGLLLGTVFIMATVLIIYYKQISEGYDDKGRFTIMQNVGMSHAEVRRAIRSQVLTVFFLPLAMACVHIAFAFPVITKLLKLFSLTDTALFVQCTLGVIAVFALLYAGVYALTARAYYRIVSPGSISK</sequence>
<evidence type="ECO:0000256" key="4">
    <source>
        <dbReference type="ARBA" id="ARBA00022989"/>
    </source>
</evidence>
<feature type="transmembrane region" description="Helical" evidence="6">
    <location>
        <begin position="291"/>
        <end position="316"/>
    </location>
</feature>
<keyword evidence="9" id="KW-1185">Reference proteome</keyword>
<dbReference type="Pfam" id="PF02687">
    <property type="entry name" value="FtsX"/>
    <property type="match status" value="1"/>
</dbReference>
<name>A0A1H3WQB6_9FIRM</name>
<dbReference type="OrthoDB" id="9781780at2"/>
<dbReference type="STRING" id="81409.SAMN04515656_10113"/>
<keyword evidence="4 6" id="KW-1133">Transmembrane helix</keyword>
<evidence type="ECO:0000259" key="7">
    <source>
        <dbReference type="Pfam" id="PF02687"/>
    </source>
</evidence>
<dbReference type="RefSeq" id="WP_090303957.1">
    <property type="nucleotide sequence ID" value="NZ_FNRK01000001.1"/>
</dbReference>
<feature type="transmembrane region" description="Helical" evidence="6">
    <location>
        <begin position="656"/>
        <end position="680"/>
    </location>
</feature>
<feature type="transmembrane region" description="Helical" evidence="6">
    <location>
        <begin position="622"/>
        <end position="644"/>
    </location>
</feature>
<protein>
    <submittedName>
        <fullName evidence="8">Putative ABC transport system permease protein</fullName>
    </submittedName>
</protein>
<feature type="transmembrane region" description="Helical" evidence="6">
    <location>
        <begin position="206"/>
        <end position="226"/>
    </location>
</feature>
<gene>
    <name evidence="8" type="ORF">SAMN04515656_10113</name>
</gene>
<keyword evidence="6" id="KW-0813">Transport</keyword>
<feature type="transmembrane region" description="Helical" evidence="6">
    <location>
        <begin position="108"/>
        <end position="134"/>
    </location>
</feature>
<dbReference type="PIRSF" id="PIRSF018968">
    <property type="entry name" value="ABC_permease_BceB"/>
    <property type="match status" value="1"/>
</dbReference>
<evidence type="ECO:0000256" key="2">
    <source>
        <dbReference type="ARBA" id="ARBA00022475"/>
    </source>
</evidence>
<reference evidence="8 9" key="1">
    <citation type="submission" date="2016-10" db="EMBL/GenBank/DDBJ databases">
        <authorList>
            <person name="de Groot N.N."/>
        </authorList>
    </citation>
    <scope>NUCLEOTIDE SEQUENCE [LARGE SCALE GENOMIC DNA]</scope>
    <source>
        <strain evidence="8 9">SR12</strain>
    </source>
</reference>
<dbReference type="GO" id="GO:0055085">
    <property type="term" value="P:transmembrane transport"/>
    <property type="evidence" value="ECO:0007669"/>
    <property type="project" value="UniProtKB-UniRule"/>
</dbReference>
<keyword evidence="3 6" id="KW-0812">Transmembrane</keyword>
<dbReference type="PANTHER" id="PTHR46795">
    <property type="entry name" value="ABC TRANSPORTER PERMEASE-RELATED-RELATED"/>
    <property type="match status" value="1"/>
</dbReference>
<dbReference type="PANTHER" id="PTHR46795:SF3">
    <property type="entry name" value="ABC TRANSPORTER PERMEASE"/>
    <property type="match status" value="1"/>
</dbReference>
<feature type="transmembrane region" description="Helical" evidence="6">
    <location>
        <begin position="26"/>
        <end position="44"/>
    </location>
</feature>
<keyword evidence="2 6" id="KW-1003">Cell membrane</keyword>
<feature type="transmembrane region" description="Helical" evidence="6">
    <location>
        <begin position="561"/>
        <end position="588"/>
    </location>
</feature>
<dbReference type="InterPro" id="IPR027022">
    <property type="entry name" value="ABC_permease_BceB-typ"/>
</dbReference>
<dbReference type="InterPro" id="IPR003838">
    <property type="entry name" value="ABC3_permease_C"/>
</dbReference>
<evidence type="ECO:0000256" key="5">
    <source>
        <dbReference type="ARBA" id="ARBA00023136"/>
    </source>
</evidence>
<evidence type="ECO:0000256" key="3">
    <source>
        <dbReference type="ARBA" id="ARBA00022692"/>
    </source>
</evidence>
<feature type="transmembrane region" description="Helical" evidence="6">
    <location>
        <begin position="232"/>
        <end position="259"/>
    </location>
</feature>
<comment type="similarity">
    <text evidence="6">Belongs to the ABC-4 integral membrane protein family.</text>
</comment>
<dbReference type="AlphaFoldDB" id="A0A1H3WQB6"/>
<evidence type="ECO:0000313" key="8">
    <source>
        <dbReference type="EMBL" id="SDZ88961.1"/>
    </source>
</evidence>
<dbReference type="EMBL" id="FNRK01000001">
    <property type="protein sequence ID" value="SDZ88961.1"/>
    <property type="molecule type" value="Genomic_DNA"/>
</dbReference>
<keyword evidence="5 6" id="KW-0472">Membrane</keyword>
<organism evidence="8 9">
    <name type="scientific">Eubacterium aggregans</name>
    <dbReference type="NCBI Taxonomy" id="81409"/>
    <lineage>
        <taxon>Bacteria</taxon>
        <taxon>Bacillati</taxon>
        <taxon>Bacillota</taxon>
        <taxon>Clostridia</taxon>
        <taxon>Eubacteriales</taxon>
        <taxon>Eubacteriaceae</taxon>
        <taxon>Eubacterium</taxon>
    </lineage>
</organism>
<dbReference type="InterPro" id="IPR052536">
    <property type="entry name" value="ABC-4_Integral_Memb_Prot"/>
</dbReference>